<dbReference type="InterPro" id="IPR049492">
    <property type="entry name" value="BD-FAE-like_dom"/>
</dbReference>
<protein>
    <recommendedName>
        <fullName evidence="2">BD-FAE-like domain-containing protein</fullName>
    </recommendedName>
</protein>
<dbReference type="Gene3D" id="3.40.50.1820">
    <property type="entry name" value="alpha/beta hydrolase"/>
    <property type="match status" value="1"/>
</dbReference>
<dbReference type="EMBL" id="MCAS01000016">
    <property type="protein sequence ID" value="RKF45421.1"/>
    <property type="molecule type" value="Genomic_DNA"/>
</dbReference>
<dbReference type="InterPro" id="IPR029058">
    <property type="entry name" value="AB_hydrolase_fold"/>
</dbReference>
<dbReference type="Proteomes" id="UP000283709">
    <property type="component" value="Unassembled WGS sequence"/>
</dbReference>
<keyword evidence="1" id="KW-0378">Hydrolase</keyword>
<evidence type="ECO:0000259" key="2">
    <source>
        <dbReference type="Pfam" id="PF20434"/>
    </source>
</evidence>
<proteinExistence type="predicted"/>
<dbReference type="GO" id="GO:0016787">
    <property type="term" value="F:hydrolase activity"/>
    <property type="evidence" value="ECO:0007669"/>
    <property type="project" value="UniProtKB-KW"/>
</dbReference>
<gene>
    <name evidence="3" type="ORF">BCY88_27280</name>
</gene>
<dbReference type="PANTHER" id="PTHR48081">
    <property type="entry name" value="AB HYDROLASE SUPERFAMILY PROTEIN C4A8.06C"/>
    <property type="match status" value="1"/>
</dbReference>
<comment type="caution">
    <text evidence="3">The sequence shown here is derived from an EMBL/GenBank/DDBJ whole genome shotgun (WGS) entry which is preliminary data.</text>
</comment>
<name>A0A420GJZ0_9BURK</name>
<evidence type="ECO:0000256" key="1">
    <source>
        <dbReference type="ARBA" id="ARBA00022801"/>
    </source>
</evidence>
<reference evidence="3 4" key="1">
    <citation type="submission" date="2016-07" db="EMBL/GenBank/DDBJ databases">
        <title>Genome analysis of Burkholderia fungorum ES3-20.</title>
        <authorList>
            <person name="Xu D."/>
            <person name="Yao R."/>
            <person name="Zheng S."/>
        </authorList>
    </citation>
    <scope>NUCLEOTIDE SEQUENCE [LARGE SCALE GENOMIC DNA]</scope>
    <source>
        <strain evidence="3 4">ES3-20</strain>
    </source>
</reference>
<dbReference type="Pfam" id="PF20434">
    <property type="entry name" value="BD-FAE"/>
    <property type="match status" value="1"/>
</dbReference>
<evidence type="ECO:0000313" key="4">
    <source>
        <dbReference type="Proteomes" id="UP000283709"/>
    </source>
</evidence>
<dbReference type="InterPro" id="IPR050300">
    <property type="entry name" value="GDXG_lipolytic_enzyme"/>
</dbReference>
<sequence length="287" mass="31203">MSWRSLDASALEIGYSPSSCTGGDYSAFIAEYRSGSERAYATLHCERNLPYGSAPAERLDFFPASQANAPLVVYIHGGYWQELSKDESCFAANGFIEQGAAFCSIDYTLAPHASVHEMVRQCVTAIEWLHARHAMLGFDPNRVVVAGSSAGAHLAAMATLRLGSAAQTRRLIKGAVLLSGIFELEPLVQTSINQAVGLTRNDAIDLSPVYFPLADFPSAVVAWGGIETAQFKWQSQRFADLLRERDRQVTCIEVGHRNHFDIALDLGDRTTGLGQAVRALVDSTQGF</sequence>
<accession>A0A420GJZ0</accession>
<feature type="domain" description="BD-FAE-like" evidence="2">
    <location>
        <begin position="64"/>
        <end position="161"/>
    </location>
</feature>
<dbReference type="PANTHER" id="PTHR48081:SF33">
    <property type="entry name" value="KYNURENINE FORMAMIDASE"/>
    <property type="match status" value="1"/>
</dbReference>
<dbReference type="AlphaFoldDB" id="A0A420GJZ0"/>
<evidence type="ECO:0000313" key="3">
    <source>
        <dbReference type="EMBL" id="RKF45421.1"/>
    </source>
</evidence>
<dbReference type="RefSeq" id="WP_120345490.1">
    <property type="nucleotide sequence ID" value="NZ_MCAS01000016.1"/>
</dbReference>
<dbReference type="SUPFAM" id="SSF53474">
    <property type="entry name" value="alpha/beta-Hydrolases"/>
    <property type="match status" value="1"/>
</dbReference>
<dbReference type="OrthoDB" id="9771666at2"/>
<organism evidence="3 4">
    <name type="scientific">Paraburkholderia fungorum</name>
    <dbReference type="NCBI Taxonomy" id="134537"/>
    <lineage>
        <taxon>Bacteria</taxon>
        <taxon>Pseudomonadati</taxon>
        <taxon>Pseudomonadota</taxon>
        <taxon>Betaproteobacteria</taxon>
        <taxon>Burkholderiales</taxon>
        <taxon>Burkholderiaceae</taxon>
        <taxon>Paraburkholderia</taxon>
    </lineage>
</organism>